<organism evidence="1 2">
    <name type="scientific">Pontibacter populi</name>
    <dbReference type="NCBI Taxonomy" id="890055"/>
    <lineage>
        <taxon>Bacteria</taxon>
        <taxon>Pseudomonadati</taxon>
        <taxon>Bacteroidota</taxon>
        <taxon>Cytophagia</taxon>
        <taxon>Cytophagales</taxon>
        <taxon>Hymenobacteraceae</taxon>
        <taxon>Pontibacter</taxon>
    </lineage>
</organism>
<comment type="caution">
    <text evidence="1">The sequence shown here is derived from an EMBL/GenBank/DDBJ whole genome shotgun (WGS) entry which is preliminary data.</text>
</comment>
<dbReference type="PANTHER" id="PTHR42866">
    <property type="entry name" value="3-DEOXY-MANNO-OCTULOSONATE CYTIDYLYLTRANSFERASE"/>
    <property type="match status" value="1"/>
</dbReference>
<dbReference type="InterPro" id="IPR003329">
    <property type="entry name" value="Cytidylyl_trans"/>
</dbReference>
<dbReference type="RefSeq" id="WP_350413226.1">
    <property type="nucleotide sequence ID" value="NZ_JBEOKT010000014.1"/>
</dbReference>
<proteinExistence type="predicted"/>
<dbReference type="Proteomes" id="UP001476807">
    <property type="component" value="Unassembled WGS sequence"/>
</dbReference>
<name>A0ABV1RWP2_9BACT</name>
<evidence type="ECO:0000313" key="1">
    <source>
        <dbReference type="EMBL" id="MER2998775.1"/>
    </source>
</evidence>
<evidence type="ECO:0000313" key="2">
    <source>
        <dbReference type="Proteomes" id="UP001476807"/>
    </source>
</evidence>
<protein>
    <submittedName>
        <fullName evidence="1">Glycosyltransferase family protein</fullName>
    </submittedName>
</protein>
<dbReference type="EMBL" id="JBEOKT010000014">
    <property type="protein sequence ID" value="MER2998775.1"/>
    <property type="molecule type" value="Genomic_DNA"/>
</dbReference>
<sequence length="268" mass="29827">MVKVGAIIQARLGSERLPNKALLPLPFSGGPALLQHVINRAKAATKVDEVIVATTENTADNAIESLCKEQAIVFFRGDEQDVLDRFVKAAANYNLDIIVRLTGDNPFISPETIDAAIQHHIYKDADYTITEGLPLGTNIEVISFSALKLAADKASEQADREHVTPYVRREAGFNRLTIPFDFPVKDLRLTVDYPSDYALASLLFEKMYPAQHLFGFEEIVELLQKNLWLKDVNAGNTQRTAFADEADEIQQAKQLLQKAGFTRALTRL</sequence>
<dbReference type="SUPFAM" id="SSF53448">
    <property type="entry name" value="Nucleotide-diphospho-sugar transferases"/>
    <property type="match status" value="1"/>
</dbReference>
<gene>
    <name evidence="1" type="ORF">ABS362_14575</name>
</gene>
<dbReference type="Pfam" id="PF02348">
    <property type="entry name" value="CTP_transf_3"/>
    <property type="match status" value="1"/>
</dbReference>
<dbReference type="CDD" id="cd02518">
    <property type="entry name" value="GT2_SpsF"/>
    <property type="match status" value="1"/>
</dbReference>
<dbReference type="Gene3D" id="3.90.550.10">
    <property type="entry name" value="Spore Coat Polysaccharide Biosynthesis Protein SpsA, Chain A"/>
    <property type="match status" value="1"/>
</dbReference>
<keyword evidence="2" id="KW-1185">Reference proteome</keyword>
<dbReference type="InterPro" id="IPR029044">
    <property type="entry name" value="Nucleotide-diphossugar_trans"/>
</dbReference>
<dbReference type="PANTHER" id="PTHR42866:SF1">
    <property type="entry name" value="SPORE COAT POLYSACCHARIDE BIOSYNTHESIS PROTEIN SPSF"/>
    <property type="match status" value="1"/>
</dbReference>
<accession>A0ABV1RWP2</accession>
<reference evidence="1 2" key="1">
    <citation type="submission" date="2024-06" db="EMBL/GenBank/DDBJ databases">
        <title>Pontibacter populi HYL7-15.</title>
        <authorList>
            <person name="Kim M.K."/>
        </authorList>
    </citation>
    <scope>NUCLEOTIDE SEQUENCE [LARGE SCALE GENOMIC DNA]</scope>
    <source>
        <strain evidence="1 2">HYL7-15</strain>
    </source>
</reference>